<dbReference type="AlphaFoldDB" id="A0A5A7PL12"/>
<feature type="compositionally biased region" description="Basic and acidic residues" evidence="1">
    <location>
        <begin position="12"/>
        <end position="36"/>
    </location>
</feature>
<keyword evidence="3" id="KW-1185">Reference proteome</keyword>
<comment type="caution">
    <text evidence="2">The sequence shown here is derived from an EMBL/GenBank/DDBJ whole genome shotgun (WGS) entry which is preliminary data.</text>
</comment>
<gene>
    <name evidence="2" type="ORF">STAS_09471</name>
</gene>
<proteinExistence type="predicted"/>
<dbReference type="EMBL" id="BKCP01004738">
    <property type="protein sequence ID" value="GER33338.1"/>
    <property type="molecule type" value="Genomic_DNA"/>
</dbReference>
<sequence length="415" mass="45587">TTRKMAGTVPEHNGDGITHDGEGVSEKTLHTPERVSDRLKRLKLGARISSQPDNDDFVDDVPLADSKTKRPVTRRTTRLSLVQQGDTSAKHDNTQEDPTLDRMIDSPERVGDYLKHSNVGARIMGQPDSDNVLDDQDDTTTEHALAQDDPMSKGSLNEPERVGDLPKHSKAGERITRQNASDDDLDDVPLSELAKKRYGARHSTSLPLLHQGDTSMNHNNKQDVKGKSEMADTDIVVEHDTRLYCPCDQSHEHFPVFRSWSNEALKARERAEIVSGAFGRGFVDVDFRSIADSRRLDKSGLKYDGASDVAGVTEGHCIVQEFASKTRLLATTGVEILQLVEKAPHVLLGDVNFVKIHEAAQKLLGVYIEPAAGMQTEVDVQKVTVGLSDKSTDKAAIVEDSGLEPDKYVTIGINV</sequence>
<evidence type="ECO:0000313" key="3">
    <source>
        <dbReference type="Proteomes" id="UP000325081"/>
    </source>
</evidence>
<name>A0A5A7PL12_STRAF</name>
<dbReference type="Proteomes" id="UP000325081">
    <property type="component" value="Unassembled WGS sequence"/>
</dbReference>
<feature type="region of interest" description="Disordered" evidence="1">
    <location>
        <begin position="1"/>
        <end position="36"/>
    </location>
</feature>
<evidence type="ECO:0000313" key="2">
    <source>
        <dbReference type="EMBL" id="GER33338.1"/>
    </source>
</evidence>
<feature type="region of interest" description="Disordered" evidence="1">
    <location>
        <begin position="121"/>
        <end position="228"/>
    </location>
</feature>
<reference evidence="3" key="1">
    <citation type="journal article" date="2019" name="Curr. Biol.">
        <title>Genome Sequence of Striga asiatica Provides Insight into the Evolution of Plant Parasitism.</title>
        <authorList>
            <person name="Yoshida S."/>
            <person name="Kim S."/>
            <person name="Wafula E.K."/>
            <person name="Tanskanen J."/>
            <person name="Kim Y.M."/>
            <person name="Honaas L."/>
            <person name="Yang Z."/>
            <person name="Spallek T."/>
            <person name="Conn C.E."/>
            <person name="Ichihashi Y."/>
            <person name="Cheong K."/>
            <person name="Cui S."/>
            <person name="Der J.P."/>
            <person name="Gundlach H."/>
            <person name="Jiao Y."/>
            <person name="Hori C."/>
            <person name="Ishida J.K."/>
            <person name="Kasahara H."/>
            <person name="Kiba T."/>
            <person name="Kim M.S."/>
            <person name="Koo N."/>
            <person name="Laohavisit A."/>
            <person name="Lee Y.H."/>
            <person name="Lumba S."/>
            <person name="McCourt P."/>
            <person name="Mortimer J.C."/>
            <person name="Mutuku J.M."/>
            <person name="Nomura T."/>
            <person name="Sasaki-Sekimoto Y."/>
            <person name="Seto Y."/>
            <person name="Wang Y."/>
            <person name="Wakatake T."/>
            <person name="Sakakibara H."/>
            <person name="Demura T."/>
            <person name="Yamaguchi S."/>
            <person name="Yoneyama K."/>
            <person name="Manabe R.I."/>
            <person name="Nelson D.C."/>
            <person name="Schulman A.H."/>
            <person name="Timko M.P."/>
            <person name="dePamphilis C.W."/>
            <person name="Choi D."/>
            <person name="Shirasu K."/>
        </authorList>
    </citation>
    <scope>NUCLEOTIDE SEQUENCE [LARGE SCALE GENOMIC DNA]</scope>
    <source>
        <strain evidence="3">cv. UVA1</strain>
    </source>
</reference>
<organism evidence="2 3">
    <name type="scientific">Striga asiatica</name>
    <name type="common">Asiatic witchweed</name>
    <name type="synonym">Buchnera asiatica</name>
    <dbReference type="NCBI Taxonomy" id="4170"/>
    <lineage>
        <taxon>Eukaryota</taxon>
        <taxon>Viridiplantae</taxon>
        <taxon>Streptophyta</taxon>
        <taxon>Embryophyta</taxon>
        <taxon>Tracheophyta</taxon>
        <taxon>Spermatophyta</taxon>
        <taxon>Magnoliopsida</taxon>
        <taxon>eudicotyledons</taxon>
        <taxon>Gunneridae</taxon>
        <taxon>Pentapetalae</taxon>
        <taxon>asterids</taxon>
        <taxon>lamiids</taxon>
        <taxon>Lamiales</taxon>
        <taxon>Orobanchaceae</taxon>
        <taxon>Buchnereae</taxon>
        <taxon>Striga</taxon>
    </lineage>
</organism>
<feature type="compositionally biased region" description="Basic and acidic residues" evidence="1">
    <location>
        <begin position="88"/>
        <end position="107"/>
    </location>
</feature>
<feature type="region of interest" description="Disordered" evidence="1">
    <location>
        <begin position="68"/>
        <end position="107"/>
    </location>
</feature>
<feature type="non-terminal residue" evidence="2">
    <location>
        <position position="1"/>
    </location>
</feature>
<feature type="compositionally biased region" description="Basic and acidic residues" evidence="1">
    <location>
        <begin position="158"/>
        <end position="176"/>
    </location>
</feature>
<protein>
    <submittedName>
        <fullName evidence="2">UvrABC system protein A</fullName>
    </submittedName>
</protein>
<accession>A0A5A7PL12</accession>
<dbReference type="OrthoDB" id="929341at2759"/>
<feature type="compositionally biased region" description="Polar residues" evidence="1">
    <location>
        <begin position="202"/>
        <end position="219"/>
    </location>
</feature>
<evidence type="ECO:0000256" key="1">
    <source>
        <dbReference type="SAM" id="MobiDB-lite"/>
    </source>
</evidence>